<dbReference type="InterPro" id="IPR012001">
    <property type="entry name" value="Thiamin_PyroP_enz_TPP-bd_dom"/>
</dbReference>
<dbReference type="GO" id="GO:0050660">
    <property type="term" value="F:flavin adenine dinucleotide binding"/>
    <property type="evidence" value="ECO:0007669"/>
    <property type="project" value="TreeGrafter"/>
</dbReference>
<organism evidence="7 8">
    <name type="scientific">Candidatus Roizmanbacteria bacterium RIFCSPLOWO2_02_FULL_38_10</name>
    <dbReference type="NCBI Taxonomy" id="1802074"/>
    <lineage>
        <taxon>Bacteria</taxon>
        <taxon>Candidatus Roizmaniibacteriota</taxon>
    </lineage>
</organism>
<dbReference type="GO" id="GO:0030976">
    <property type="term" value="F:thiamine pyrophosphate binding"/>
    <property type="evidence" value="ECO:0007669"/>
    <property type="project" value="InterPro"/>
</dbReference>
<dbReference type="PANTHER" id="PTHR18968:SF142">
    <property type="entry name" value="ACETOLACTATE SYNTHASE"/>
    <property type="match status" value="1"/>
</dbReference>
<evidence type="ECO:0000256" key="1">
    <source>
        <dbReference type="ARBA" id="ARBA00007812"/>
    </source>
</evidence>
<dbReference type="GO" id="GO:0009099">
    <property type="term" value="P:L-valine biosynthetic process"/>
    <property type="evidence" value="ECO:0007669"/>
    <property type="project" value="TreeGrafter"/>
</dbReference>
<proteinExistence type="inferred from homology"/>
<dbReference type="GO" id="GO:0003984">
    <property type="term" value="F:acetolactate synthase activity"/>
    <property type="evidence" value="ECO:0007669"/>
    <property type="project" value="TreeGrafter"/>
</dbReference>
<dbReference type="GO" id="GO:0009097">
    <property type="term" value="P:isoleucine biosynthetic process"/>
    <property type="evidence" value="ECO:0007669"/>
    <property type="project" value="TreeGrafter"/>
</dbReference>
<comment type="similarity">
    <text evidence="1 3">Belongs to the TPP enzyme family.</text>
</comment>
<accession>A0A1F7JNF8</accession>
<dbReference type="SUPFAM" id="SSF52467">
    <property type="entry name" value="DHS-like NAD/FAD-binding domain"/>
    <property type="match status" value="1"/>
</dbReference>
<dbReference type="InterPro" id="IPR011766">
    <property type="entry name" value="TPP_enzyme_TPP-bd"/>
</dbReference>
<feature type="domain" description="Thiamine pyrophosphate enzyme TPP-binding" evidence="5">
    <location>
        <begin position="398"/>
        <end position="547"/>
    </location>
</feature>
<dbReference type="STRING" id="1802074.A3J15_00200"/>
<protein>
    <recommendedName>
        <fullName evidence="9">Acetolactate synthase</fullName>
    </recommendedName>
</protein>
<dbReference type="InterPro" id="IPR029035">
    <property type="entry name" value="DHS-like_NAD/FAD-binding_dom"/>
</dbReference>
<dbReference type="AlphaFoldDB" id="A0A1F7JNF8"/>
<dbReference type="Pfam" id="PF02776">
    <property type="entry name" value="TPP_enzyme_N"/>
    <property type="match status" value="1"/>
</dbReference>
<dbReference type="Pfam" id="PF02775">
    <property type="entry name" value="TPP_enzyme_C"/>
    <property type="match status" value="1"/>
</dbReference>
<dbReference type="GO" id="GO:0000287">
    <property type="term" value="F:magnesium ion binding"/>
    <property type="evidence" value="ECO:0007669"/>
    <property type="project" value="InterPro"/>
</dbReference>
<dbReference type="FunFam" id="3.40.50.970:FF:000007">
    <property type="entry name" value="Acetolactate synthase"/>
    <property type="match status" value="1"/>
</dbReference>
<evidence type="ECO:0000259" key="6">
    <source>
        <dbReference type="Pfam" id="PF02776"/>
    </source>
</evidence>
<feature type="domain" description="Thiamine pyrophosphate enzyme central" evidence="4">
    <location>
        <begin position="197"/>
        <end position="333"/>
    </location>
</feature>
<dbReference type="Pfam" id="PF00205">
    <property type="entry name" value="TPP_enzyme_M"/>
    <property type="match status" value="1"/>
</dbReference>
<dbReference type="InterPro" id="IPR029061">
    <property type="entry name" value="THDP-binding"/>
</dbReference>
<gene>
    <name evidence="7" type="ORF">A3J15_00200</name>
</gene>
<dbReference type="Gene3D" id="3.40.50.1220">
    <property type="entry name" value="TPP-binding domain"/>
    <property type="match status" value="1"/>
</dbReference>
<name>A0A1F7JNF8_9BACT</name>
<sequence length="603" mass="67917">MTVADHVIDFLVKKGITDIFLVSGGGIMYLLDAIYRNKKIKYISNYHEQASAIAAEGYARVKNKVGACLVTTGPGSTNAVTGVAGAYVESIPMVVISGQVKRETIADYNKLRQLGVQEINIIDIVKPITKYAVTVLNPRMSIYELEKAWHKAITDRPGPVWINIPLDVQGIQIDKHKLQHYKPPVVPKSDDRLKYQVKKATDMLSVAKRPLLITGLGIRIAHGEDELDKFLSKFKLPVVHSVGGLDLVPDSYLYKLGMFGPSGQRRANFAVQNADLLLSIGAGLDINETGFNFKDFARNAKKIAVNIDEEEMRKPNVYVDMAIRADAAAFMKLLLNELKNTKINMINQWLDACQKWKKDYPTVIPEFYKNKKYVNSYVLMDILSDLLSSDDVLTTGIGMDVVSFYSAFKIKKGQRAFANKHFGGMGWCLPLAIGACVGNRRKQVICVTGDGSFQFNIQELNTINNYRLPIKIFVFNNQGYKSIRDTQNNFFQGRLVGADKTSGVLNPDFKKLAETYNLRYEFIRNNIHLKNKIKKILKHAEPILCEVNVDPKQERVPRSVTYRDKAGNLQSRPLEDLAPLLPREELEKNMNIFNTNSKFKGQK</sequence>
<evidence type="ECO:0000259" key="5">
    <source>
        <dbReference type="Pfam" id="PF02775"/>
    </source>
</evidence>
<dbReference type="EMBL" id="MGAY01000011">
    <property type="protein sequence ID" value="OGK57162.1"/>
    <property type="molecule type" value="Genomic_DNA"/>
</dbReference>
<reference evidence="7 8" key="1">
    <citation type="journal article" date="2016" name="Nat. Commun.">
        <title>Thousands of microbial genomes shed light on interconnected biogeochemical processes in an aquifer system.</title>
        <authorList>
            <person name="Anantharaman K."/>
            <person name="Brown C.T."/>
            <person name="Hug L.A."/>
            <person name="Sharon I."/>
            <person name="Castelle C.J."/>
            <person name="Probst A.J."/>
            <person name="Thomas B.C."/>
            <person name="Singh A."/>
            <person name="Wilkins M.J."/>
            <person name="Karaoz U."/>
            <person name="Brodie E.L."/>
            <person name="Williams K.H."/>
            <person name="Hubbard S.S."/>
            <person name="Banfield J.F."/>
        </authorList>
    </citation>
    <scope>NUCLEOTIDE SEQUENCE [LARGE SCALE GENOMIC DNA]</scope>
</reference>
<comment type="caution">
    <text evidence="7">The sequence shown here is derived from an EMBL/GenBank/DDBJ whole genome shotgun (WGS) entry which is preliminary data.</text>
</comment>
<dbReference type="CDD" id="cd07035">
    <property type="entry name" value="TPP_PYR_POX_like"/>
    <property type="match status" value="1"/>
</dbReference>
<evidence type="ECO:0000313" key="8">
    <source>
        <dbReference type="Proteomes" id="UP000176376"/>
    </source>
</evidence>
<evidence type="ECO:0000259" key="4">
    <source>
        <dbReference type="Pfam" id="PF00205"/>
    </source>
</evidence>
<dbReference type="Proteomes" id="UP000176376">
    <property type="component" value="Unassembled WGS sequence"/>
</dbReference>
<dbReference type="Gene3D" id="3.40.50.970">
    <property type="match status" value="2"/>
</dbReference>
<evidence type="ECO:0000313" key="7">
    <source>
        <dbReference type="EMBL" id="OGK57162.1"/>
    </source>
</evidence>
<feature type="domain" description="Thiamine pyrophosphate enzyme N-terminal TPP-binding" evidence="6">
    <location>
        <begin position="1"/>
        <end position="113"/>
    </location>
</feature>
<evidence type="ECO:0008006" key="9">
    <source>
        <dbReference type="Google" id="ProtNLM"/>
    </source>
</evidence>
<evidence type="ECO:0000256" key="2">
    <source>
        <dbReference type="ARBA" id="ARBA00023052"/>
    </source>
</evidence>
<dbReference type="SUPFAM" id="SSF52518">
    <property type="entry name" value="Thiamin diphosphate-binding fold (THDP-binding)"/>
    <property type="match status" value="2"/>
</dbReference>
<dbReference type="InterPro" id="IPR012000">
    <property type="entry name" value="Thiamin_PyroP_enz_cen_dom"/>
</dbReference>
<dbReference type="InterPro" id="IPR045229">
    <property type="entry name" value="TPP_enz"/>
</dbReference>
<keyword evidence="2 3" id="KW-0786">Thiamine pyrophosphate</keyword>
<dbReference type="GO" id="GO:0005948">
    <property type="term" value="C:acetolactate synthase complex"/>
    <property type="evidence" value="ECO:0007669"/>
    <property type="project" value="TreeGrafter"/>
</dbReference>
<evidence type="ECO:0000256" key="3">
    <source>
        <dbReference type="RuleBase" id="RU362132"/>
    </source>
</evidence>
<dbReference type="CDD" id="cd00568">
    <property type="entry name" value="TPP_enzymes"/>
    <property type="match status" value="1"/>
</dbReference>
<dbReference type="PANTHER" id="PTHR18968">
    <property type="entry name" value="THIAMINE PYROPHOSPHATE ENZYMES"/>
    <property type="match status" value="1"/>
</dbReference>